<dbReference type="SMART" id="SM00257">
    <property type="entry name" value="LysM"/>
    <property type="match status" value="1"/>
</dbReference>
<dbReference type="InterPro" id="IPR006571">
    <property type="entry name" value="TLDc_dom"/>
</dbReference>
<feature type="domain" description="LysM" evidence="6">
    <location>
        <begin position="9"/>
        <end position="52"/>
    </location>
</feature>
<dbReference type="Pfam" id="PF01476">
    <property type="entry name" value="LysM"/>
    <property type="match status" value="1"/>
</dbReference>
<keyword evidence="3" id="KW-0496">Mitochondrion</keyword>
<feature type="compositionally biased region" description="Polar residues" evidence="5">
    <location>
        <begin position="64"/>
        <end position="84"/>
    </location>
</feature>
<evidence type="ECO:0000256" key="2">
    <source>
        <dbReference type="ARBA" id="ARBA00009540"/>
    </source>
</evidence>
<dbReference type="Gene3D" id="3.10.350.10">
    <property type="entry name" value="LysM domain"/>
    <property type="match status" value="1"/>
</dbReference>
<comment type="subcellular location">
    <subcellularLocation>
        <location evidence="1">Mitochondrion</location>
    </subcellularLocation>
</comment>
<organism evidence="8 9">
    <name type="scientific">Saccoglossus kowalevskii</name>
    <name type="common">Acorn worm</name>
    <dbReference type="NCBI Taxonomy" id="10224"/>
    <lineage>
        <taxon>Eukaryota</taxon>
        <taxon>Metazoa</taxon>
        <taxon>Hemichordata</taxon>
        <taxon>Enteropneusta</taxon>
        <taxon>Harrimaniidae</taxon>
        <taxon>Saccoglossus</taxon>
    </lineage>
</organism>
<feature type="compositionally biased region" description="Basic and acidic residues" evidence="5">
    <location>
        <begin position="100"/>
        <end position="124"/>
    </location>
</feature>
<dbReference type="Pfam" id="PF07534">
    <property type="entry name" value="TLD"/>
    <property type="match status" value="1"/>
</dbReference>
<dbReference type="SUPFAM" id="SSF54106">
    <property type="entry name" value="LysM domain"/>
    <property type="match status" value="1"/>
</dbReference>
<sequence length="1022" mass="113968">MIRQPKGTLSYTVSTRDSLDSIALHYNTTPSELMRLNRLGCRMIFPGQMLYVPDPDSVEPVCVSPSQSPEEITPINENFTSISGSFDKPRDVPVVSQRQKSKDIPFTKDESSKDKRKDKKDLLLKRHSTPKPGKVVRQSSRQLSIESPVETEYFEKFLKINVKYITDGQGVVSGVLLVTPNAIMFDPNVSDPLVIENGADMYGIITPMEMVISAAMYHDISPMLRKDATAEIYHAANCPLARKKKKKEDKKEDTSENKENIDDKISMNMQQSSPEDGETQCDANTEEDKDEVFFQAPEKLCDCVSENKCKDESDHIQPGSKSQITTKDTASDEVEKLCRTVAIDSGDGNVETRESTDTKLPGTAKIPDKLVTASASLVMGDASVESGSVSVSETLENCEAKGVKRVDIEIQEEALVAVADKQQIVKLQDQCDIGEYVDDSVNKGSVESGIAEMNETMTTDEMSDIVVESGRINTHATVFNADNSKPEDKAKMVSHRSSNDVKQAETDSVVDGKEGVSELPSTDPVPVDSGSESATQHPLASNTSNVKGVEDGRFGEFKTLELSPDGDVCEQKAEIEGTTCDLSLLSDVSKDSITEIQSGVCSDTSRDDDDDDAIRPRTRSFVDFSSGLFAKEQDPSSMVPDITEVIRDTSATQMEIERIKASARRVRITPRNRKKSDSDLQQDRKERTKKQLERLASWDTNYHELLLRPKRMNEPPLYLCLKVGQPMKKTFTESSAIESYSIKTKKPEYWFAVPKDRADHLYAFFVQWSPNIYGKEDPDAKEMVLECIFVSQKKDDSSNTGENGSIDVIEQLELQEVATYNCREVDLVRQMTIVTIEEAKRRLSLLEGEELPLPELIGKCSLLSTEQISKLICHLPPRVEGYSWALIYSTYEHGFSLKTLYRSMNGYDSPVLLIIKDSKDNLFGALISTPIRVSDHYYGTGETFLYNLTPEFKKYSWTGSNNFFVKGDFDSLAIGGGDGYFGLWLDGDIYHGNSHPCQTFNNDCLSEHEDFVVEGLEAWGFV</sequence>
<keyword evidence="8" id="KW-1185">Reference proteome</keyword>
<dbReference type="InterPro" id="IPR036779">
    <property type="entry name" value="LysM_dom_sf"/>
</dbReference>
<proteinExistence type="inferred from homology"/>
<feature type="compositionally biased region" description="Basic and acidic residues" evidence="5">
    <location>
        <begin position="249"/>
        <end position="265"/>
    </location>
</feature>
<feature type="domain" description="TLDc" evidence="7">
    <location>
        <begin position="861"/>
        <end position="1022"/>
    </location>
</feature>
<dbReference type="PROSITE" id="PS51886">
    <property type="entry name" value="TLDC"/>
    <property type="match status" value="1"/>
</dbReference>
<evidence type="ECO:0000313" key="9">
    <source>
        <dbReference type="RefSeq" id="XP_006819874.1"/>
    </source>
</evidence>
<feature type="compositionally biased region" description="Basic residues" evidence="5">
    <location>
        <begin position="662"/>
        <end position="674"/>
    </location>
</feature>
<evidence type="ECO:0000256" key="4">
    <source>
        <dbReference type="ARBA" id="ARBA00040604"/>
    </source>
</evidence>
<dbReference type="GeneID" id="100367838"/>
<dbReference type="Proteomes" id="UP000694865">
    <property type="component" value="Unplaced"/>
</dbReference>
<evidence type="ECO:0000313" key="8">
    <source>
        <dbReference type="Proteomes" id="UP000694865"/>
    </source>
</evidence>
<accession>A0ABM0MIN3</accession>
<feature type="compositionally biased region" description="Basic and acidic residues" evidence="5">
    <location>
        <begin position="484"/>
        <end position="516"/>
    </location>
</feature>
<evidence type="ECO:0000256" key="5">
    <source>
        <dbReference type="SAM" id="MobiDB-lite"/>
    </source>
</evidence>
<dbReference type="PROSITE" id="PS51782">
    <property type="entry name" value="LYSM"/>
    <property type="match status" value="1"/>
</dbReference>
<evidence type="ECO:0000256" key="1">
    <source>
        <dbReference type="ARBA" id="ARBA00004173"/>
    </source>
</evidence>
<gene>
    <name evidence="9" type="primary">LOC100367838</name>
</gene>
<dbReference type="InterPro" id="IPR018392">
    <property type="entry name" value="LysM"/>
</dbReference>
<name>A0ABM0MIN3_SACKO</name>
<evidence type="ECO:0000259" key="7">
    <source>
        <dbReference type="PROSITE" id="PS51886"/>
    </source>
</evidence>
<feature type="compositionally biased region" description="Basic and acidic residues" evidence="5">
    <location>
        <begin position="675"/>
        <end position="690"/>
    </location>
</feature>
<dbReference type="PANTHER" id="PTHR23354">
    <property type="entry name" value="NUCLEOLAR PROTEIN 7/ESTROGEN RECEPTOR COACTIVATOR-RELATED"/>
    <property type="match status" value="1"/>
</dbReference>
<evidence type="ECO:0000259" key="6">
    <source>
        <dbReference type="PROSITE" id="PS51782"/>
    </source>
</evidence>
<feature type="region of interest" description="Disordered" evidence="5">
    <location>
        <begin position="243"/>
        <end position="284"/>
    </location>
</feature>
<dbReference type="CDD" id="cd00118">
    <property type="entry name" value="LysM"/>
    <property type="match status" value="1"/>
</dbReference>
<feature type="region of interest" description="Disordered" evidence="5">
    <location>
        <begin position="662"/>
        <end position="690"/>
    </location>
</feature>
<protein>
    <recommendedName>
        <fullName evidence="4">Oxidation resistance protein 1</fullName>
    </recommendedName>
</protein>
<dbReference type="SMART" id="SM00584">
    <property type="entry name" value="TLDc"/>
    <property type="match status" value="1"/>
</dbReference>
<feature type="compositionally biased region" description="Polar residues" evidence="5">
    <location>
        <begin position="530"/>
        <end position="546"/>
    </location>
</feature>
<comment type="similarity">
    <text evidence="2">Belongs to the OXR1 family.</text>
</comment>
<feature type="region of interest" description="Disordered" evidence="5">
    <location>
        <begin position="477"/>
        <end position="550"/>
    </location>
</feature>
<dbReference type="PANTHER" id="PTHR23354:SF62">
    <property type="entry name" value="MUSTARD, ISOFORM V"/>
    <property type="match status" value="1"/>
</dbReference>
<dbReference type="RefSeq" id="XP_006819874.1">
    <property type="nucleotide sequence ID" value="XM_006819811.1"/>
</dbReference>
<evidence type="ECO:0000256" key="3">
    <source>
        <dbReference type="ARBA" id="ARBA00023128"/>
    </source>
</evidence>
<feature type="region of interest" description="Disordered" evidence="5">
    <location>
        <begin position="61"/>
        <end position="140"/>
    </location>
</feature>
<reference evidence="9" key="1">
    <citation type="submission" date="2025-08" db="UniProtKB">
        <authorList>
            <consortium name="RefSeq"/>
        </authorList>
    </citation>
    <scope>IDENTIFICATION</scope>
    <source>
        <tissue evidence="9">Testes</tissue>
    </source>
</reference>
<feature type="compositionally biased region" description="Acidic residues" evidence="5">
    <location>
        <begin position="275"/>
        <end position="284"/>
    </location>
</feature>